<accession>A0A8X6WT49</accession>
<comment type="caution">
    <text evidence="1">The sequence shown here is derived from an EMBL/GenBank/DDBJ whole genome shotgun (WGS) entry which is preliminary data.</text>
</comment>
<sequence length="88" mass="9766">MQFEASLFHALSQLLGTERQHTTSYHPAANIPSREISLTVESGYNGTWKCSVEHRIAYHTNGISCHLERGSTDHNCGDDLRSSYQASG</sequence>
<dbReference type="Proteomes" id="UP000886998">
    <property type="component" value="Unassembled WGS sequence"/>
</dbReference>
<organism evidence="1 2">
    <name type="scientific">Trichonephila inaurata madagascariensis</name>
    <dbReference type="NCBI Taxonomy" id="2747483"/>
    <lineage>
        <taxon>Eukaryota</taxon>
        <taxon>Metazoa</taxon>
        <taxon>Ecdysozoa</taxon>
        <taxon>Arthropoda</taxon>
        <taxon>Chelicerata</taxon>
        <taxon>Arachnida</taxon>
        <taxon>Araneae</taxon>
        <taxon>Araneomorphae</taxon>
        <taxon>Entelegynae</taxon>
        <taxon>Araneoidea</taxon>
        <taxon>Nephilidae</taxon>
        <taxon>Trichonephila</taxon>
        <taxon>Trichonephila inaurata</taxon>
    </lineage>
</organism>
<keyword evidence="2" id="KW-1185">Reference proteome</keyword>
<name>A0A8X6WT49_9ARAC</name>
<dbReference type="AlphaFoldDB" id="A0A8X6WT49"/>
<evidence type="ECO:0000313" key="1">
    <source>
        <dbReference type="EMBL" id="GFY40987.1"/>
    </source>
</evidence>
<protein>
    <submittedName>
        <fullName evidence="1">Uncharacterized protein</fullName>
    </submittedName>
</protein>
<proteinExistence type="predicted"/>
<evidence type="ECO:0000313" key="2">
    <source>
        <dbReference type="Proteomes" id="UP000886998"/>
    </source>
</evidence>
<gene>
    <name evidence="1" type="ORF">TNIN_365531</name>
</gene>
<dbReference type="EMBL" id="BMAV01002213">
    <property type="protein sequence ID" value="GFY40987.1"/>
    <property type="molecule type" value="Genomic_DNA"/>
</dbReference>
<reference evidence="1" key="1">
    <citation type="submission" date="2020-08" db="EMBL/GenBank/DDBJ databases">
        <title>Multicomponent nature underlies the extraordinary mechanical properties of spider dragline silk.</title>
        <authorList>
            <person name="Kono N."/>
            <person name="Nakamura H."/>
            <person name="Mori M."/>
            <person name="Yoshida Y."/>
            <person name="Ohtoshi R."/>
            <person name="Malay A.D."/>
            <person name="Moran D.A.P."/>
            <person name="Tomita M."/>
            <person name="Numata K."/>
            <person name="Arakawa K."/>
        </authorList>
    </citation>
    <scope>NUCLEOTIDE SEQUENCE</scope>
</reference>